<keyword evidence="4" id="KW-1185">Reference proteome</keyword>
<dbReference type="GO" id="GO:0043164">
    <property type="term" value="P:Gram-negative-bacterium-type cell wall biogenesis"/>
    <property type="evidence" value="ECO:0007669"/>
    <property type="project" value="TreeGrafter"/>
</dbReference>
<evidence type="ECO:0000259" key="2">
    <source>
        <dbReference type="Pfam" id="PF02698"/>
    </source>
</evidence>
<sequence>MNWIIVNFVSAFLLPPINLLVLGIAGLATVKKHPRLGKSLIVSSFLFLFILSTPFVASTLLGSLETFPAVTSLNPNAGAIVILGAGANSSAPEYGGDTVDALSLQRVRYGATLQRRSGLPILVSGGNPTGDTPVGILMKDALERDFHVPVRWVEDQSSNTYENAIYSFKILHQSGIDTIYLVSQAWHMPRAVASFEKAGFHVIPAPTVFSSDKHVSIMDFMPNAVAFLKSYYAIHEMIGLVWYQFKN</sequence>
<dbReference type="AlphaFoldDB" id="A0A4R3XZS4"/>
<reference evidence="3 4" key="1">
    <citation type="submission" date="2019-03" db="EMBL/GenBank/DDBJ databases">
        <title>Genomic Encyclopedia of Type Strains, Phase IV (KMG-IV): sequencing the most valuable type-strain genomes for metagenomic binning, comparative biology and taxonomic classification.</title>
        <authorList>
            <person name="Goeker M."/>
        </authorList>
    </citation>
    <scope>NUCLEOTIDE SEQUENCE [LARGE SCALE GENOMIC DNA]</scope>
    <source>
        <strain evidence="3 4">DSM 100309</strain>
    </source>
</reference>
<dbReference type="GO" id="GO:0005886">
    <property type="term" value="C:plasma membrane"/>
    <property type="evidence" value="ECO:0007669"/>
    <property type="project" value="TreeGrafter"/>
</dbReference>
<evidence type="ECO:0000313" key="4">
    <source>
        <dbReference type="Proteomes" id="UP000295367"/>
    </source>
</evidence>
<dbReference type="InterPro" id="IPR003848">
    <property type="entry name" value="DUF218"/>
</dbReference>
<keyword evidence="1" id="KW-0812">Transmembrane</keyword>
<dbReference type="EMBL" id="SMCO01000011">
    <property type="protein sequence ID" value="TCV84667.1"/>
    <property type="molecule type" value="Genomic_DNA"/>
</dbReference>
<dbReference type="Gene3D" id="3.40.50.620">
    <property type="entry name" value="HUPs"/>
    <property type="match status" value="1"/>
</dbReference>
<evidence type="ECO:0000256" key="1">
    <source>
        <dbReference type="SAM" id="Phobius"/>
    </source>
</evidence>
<keyword evidence="1" id="KW-0472">Membrane</keyword>
<dbReference type="InterPro" id="IPR014729">
    <property type="entry name" value="Rossmann-like_a/b/a_fold"/>
</dbReference>
<dbReference type="CDD" id="cd06259">
    <property type="entry name" value="YdcF-like"/>
    <property type="match status" value="1"/>
</dbReference>
<dbReference type="PANTHER" id="PTHR30336:SF4">
    <property type="entry name" value="ENVELOPE BIOGENESIS FACTOR ELYC"/>
    <property type="match status" value="1"/>
</dbReference>
<dbReference type="InterPro" id="IPR051599">
    <property type="entry name" value="Cell_Envelope_Assoc"/>
</dbReference>
<feature type="transmembrane region" description="Helical" evidence="1">
    <location>
        <begin position="6"/>
        <end position="28"/>
    </location>
</feature>
<dbReference type="OrthoDB" id="9809813at2"/>
<dbReference type="GO" id="GO:0000270">
    <property type="term" value="P:peptidoglycan metabolic process"/>
    <property type="evidence" value="ECO:0007669"/>
    <property type="project" value="TreeGrafter"/>
</dbReference>
<dbReference type="Pfam" id="PF02698">
    <property type="entry name" value="DUF218"/>
    <property type="match status" value="1"/>
</dbReference>
<name>A0A4R3XZS4_9PROT</name>
<gene>
    <name evidence="3" type="ORF">EDC63_11111</name>
</gene>
<dbReference type="PANTHER" id="PTHR30336">
    <property type="entry name" value="INNER MEMBRANE PROTEIN, PROBABLE PERMEASE"/>
    <property type="match status" value="1"/>
</dbReference>
<protein>
    <submittedName>
        <fullName evidence="3">Uncharacterized SAM-binding protein YcdF (DUF218 family)</fullName>
    </submittedName>
</protein>
<dbReference type="RefSeq" id="WP_124946139.1">
    <property type="nucleotide sequence ID" value="NZ_BHVT01000027.1"/>
</dbReference>
<comment type="caution">
    <text evidence="3">The sequence shown here is derived from an EMBL/GenBank/DDBJ whole genome shotgun (WGS) entry which is preliminary data.</text>
</comment>
<accession>A0A4R3XZS4</accession>
<feature type="domain" description="DUF218" evidence="2">
    <location>
        <begin position="79"/>
        <end position="239"/>
    </location>
</feature>
<organism evidence="3 4">
    <name type="scientific">Sulfurirhabdus autotrophica</name>
    <dbReference type="NCBI Taxonomy" id="1706046"/>
    <lineage>
        <taxon>Bacteria</taxon>
        <taxon>Pseudomonadati</taxon>
        <taxon>Pseudomonadota</taxon>
        <taxon>Betaproteobacteria</taxon>
        <taxon>Nitrosomonadales</taxon>
        <taxon>Sulfuricellaceae</taxon>
        <taxon>Sulfurirhabdus</taxon>
    </lineage>
</organism>
<proteinExistence type="predicted"/>
<keyword evidence="1" id="KW-1133">Transmembrane helix</keyword>
<evidence type="ECO:0000313" key="3">
    <source>
        <dbReference type="EMBL" id="TCV84667.1"/>
    </source>
</evidence>
<dbReference type="Proteomes" id="UP000295367">
    <property type="component" value="Unassembled WGS sequence"/>
</dbReference>
<feature type="transmembrane region" description="Helical" evidence="1">
    <location>
        <begin position="40"/>
        <end position="64"/>
    </location>
</feature>